<dbReference type="SUPFAM" id="SSF46785">
    <property type="entry name" value="Winged helix' DNA-binding domain"/>
    <property type="match status" value="1"/>
</dbReference>
<proteinExistence type="predicted"/>
<dbReference type="InterPro" id="IPR054105">
    <property type="entry name" value="WHD_NrtR"/>
</dbReference>
<evidence type="ECO:0000313" key="3">
    <source>
        <dbReference type="Proteomes" id="UP000507962"/>
    </source>
</evidence>
<reference evidence="2 3" key="1">
    <citation type="submission" date="2019-03" db="EMBL/GenBank/DDBJ databases">
        <authorList>
            <person name="Nijsse B."/>
        </authorList>
    </citation>
    <scope>NUCLEOTIDE SEQUENCE [LARGE SCALE GENOMIC DNA]</scope>
    <source>
        <strain evidence="2">Desulfoluna butyratoxydans MSL71</strain>
    </source>
</reference>
<feature type="domain" description="NrtR DNA-binding winged helix" evidence="1">
    <location>
        <begin position="303"/>
        <end position="361"/>
    </location>
</feature>
<dbReference type="GO" id="GO:0016787">
    <property type="term" value="F:hydrolase activity"/>
    <property type="evidence" value="ECO:0007669"/>
    <property type="project" value="UniProtKB-KW"/>
</dbReference>
<sequence>MNHKDDIIRLGIDVHGVADTFPDFFSRLSRELVAHGHEVHIITGTEHTRSLEHYLKDQLGLAWTHLFSVTTHHKQGGTEVTYIDGNPYMDNRIWNRSKAEYCRRNGIQLHIDDSDVYGKYFTTPFARMVDSLSHEEDLVPLAEGGEWHATKAGSEPRTYSAKTTCPLPTVSVEMVIAAFADGEIQVLLPPKPGRPDLRALPFLPFTPSEGGDLEVCATRILSTMTGLKQTWMEQLKTYDESRHLVTSYFALVPEKAVASRQGDWFPLGEVIAQNAPHLSLFHRQVLSDFHERLKGKISYTPIAFALLDERFTWTELRCIYEAVLEKPIDPANFRKMIRTHYTIRSLKEKKVKATAGRPPELLTYGGTRDVY</sequence>
<dbReference type="Gene3D" id="3.90.79.10">
    <property type="entry name" value="Nucleoside Triphosphate Pyrophosphohydrolase"/>
    <property type="match status" value="1"/>
</dbReference>
<dbReference type="InterPro" id="IPR015797">
    <property type="entry name" value="NUDIX_hydrolase-like_dom_sf"/>
</dbReference>
<dbReference type="Pfam" id="PF21906">
    <property type="entry name" value="WHD_NrtR"/>
    <property type="match status" value="1"/>
</dbReference>
<keyword evidence="3" id="KW-1185">Reference proteome</keyword>
<accession>A0A4U8YXZ0</accession>
<evidence type="ECO:0000259" key="1">
    <source>
        <dbReference type="Pfam" id="PF21906"/>
    </source>
</evidence>
<name>A0A4U8YXZ0_9BACT</name>
<dbReference type="RefSeq" id="WP_180145794.1">
    <property type="nucleotide sequence ID" value="NZ_CAADHO010000012.1"/>
</dbReference>
<dbReference type="InterPro" id="IPR036390">
    <property type="entry name" value="WH_DNA-bd_sf"/>
</dbReference>
<dbReference type="AlphaFoldDB" id="A0A4U8YXZ0"/>
<dbReference type="Proteomes" id="UP000507962">
    <property type="component" value="Unassembled WGS sequence"/>
</dbReference>
<protein>
    <submittedName>
        <fullName evidence="2">Nudix hydrolase domain-like</fullName>
    </submittedName>
</protein>
<keyword evidence="2" id="KW-0378">Hydrolase</keyword>
<dbReference type="SUPFAM" id="SSF55811">
    <property type="entry name" value="Nudix"/>
    <property type="match status" value="1"/>
</dbReference>
<dbReference type="Gene3D" id="1.10.10.10">
    <property type="entry name" value="Winged helix-like DNA-binding domain superfamily/Winged helix DNA-binding domain"/>
    <property type="match status" value="1"/>
</dbReference>
<dbReference type="InterPro" id="IPR036388">
    <property type="entry name" value="WH-like_DNA-bd_sf"/>
</dbReference>
<evidence type="ECO:0000313" key="2">
    <source>
        <dbReference type="EMBL" id="VFQ46952.1"/>
    </source>
</evidence>
<gene>
    <name evidence="2" type="ORF">MSL71_46340</name>
</gene>
<dbReference type="EMBL" id="CAADHO010000012">
    <property type="protein sequence ID" value="VFQ46952.1"/>
    <property type="molecule type" value="Genomic_DNA"/>
</dbReference>
<organism evidence="2 3">
    <name type="scientific">Desulfoluna butyratoxydans</name>
    <dbReference type="NCBI Taxonomy" id="231438"/>
    <lineage>
        <taxon>Bacteria</taxon>
        <taxon>Pseudomonadati</taxon>
        <taxon>Thermodesulfobacteriota</taxon>
        <taxon>Desulfobacteria</taxon>
        <taxon>Desulfobacterales</taxon>
        <taxon>Desulfolunaceae</taxon>
        <taxon>Desulfoluna</taxon>
    </lineage>
</organism>